<proteinExistence type="predicted"/>
<evidence type="ECO:0000313" key="6">
    <source>
        <dbReference type="Proteomes" id="UP000095287"/>
    </source>
</evidence>
<organism evidence="6 7">
    <name type="scientific">Steinernema glaseri</name>
    <dbReference type="NCBI Taxonomy" id="37863"/>
    <lineage>
        <taxon>Eukaryota</taxon>
        <taxon>Metazoa</taxon>
        <taxon>Ecdysozoa</taxon>
        <taxon>Nematoda</taxon>
        <taxon>Chromadorea</taxon>
        <taxon>Rhabditida</taxon>
        <taxon>Tylenchina</taxon>
        <taxon>Panagrolaimomorpha</taxon>
        <taxon>Strongyloidoidea</taxon>
        <taxon>Steinernematidae</taxon>
        <taxon>Steinernema</taxon>
    </lineage>
</organism>
<dbReference type="WBParaSite" id="L893_g12132.t1">
    <property type="protein sequence ID" value="L893_g12132.t1"/>
    <property type="gene ID" value="L893_g12132"/>
</dbReference>
<keyword evidence="3 5" id="KW-1133">Transmembrane helix</keyword>
<feature type="transmembrane region" description="Helical" evidence="5">
    <location>
        <begin position="261"/>
        <end position="286"/>
    </location>
</feature>
<dbReference type="InterPro" id="IPR036259">
    <property type="entry name" value="MFS_trans_sf"/>
</dbReference>
<evidence type="ECO:0000256" key="3">
    <source>
        <dbReference type="ARBA" id="ARBA00022989"/>
    </source>
</evidence>
<feature type="transmembrane region" description="Helical" evidence="5">
    <location>
        <begin position="83"/>
        <end position="107"/>
    </location>
</feature>
<dbReference type="GO" id="GO:0016020">
    <property type="term" value="C:membrane"/>
    <property type="evidence" value="ECO:0007669"/>
    <property type="project" value="UniProtKB-SubCell"/>
</dbReference>
<dbReference type="SUPFAM" id="SSF103473">
    <property type="entry name" value="MFS general substrate transporter"/>
    <property type="match status" value="1"/>
</dbReference>
<evidence type="ECO:0000313" key="7">
    <source>
        <dbReference type="WBParaSite" id="L893_g12132.t1"/>
    </source>
</evidence>
<dbReference type="InterPro" id="IPR019408">
    <property type="entry name" value="7TM_GPCR_serpentine_rcpt_Srab"/>
</dbReference>
<protein>
    <submittedName>
        <fullName evidence="7">Sodium-dependent glucose transporter 1-like</fullName>
    </submittedName>
</protein>
<name>A0A1I7Y2Q7_9BILA</name>
<comment type="subcellular location">
    <subcellularLocation>
        <location evidence="1">Membrane</location>
        <topology evidence="1">Multi-pass membrane protein</topology>
    </subcellularLocation>
</comment>
<feature type="transmembrane region" description="Helical" evidence="5">
    <location>
        <begin position="216"/>
        <end position="241"/>
    </location>
</feature>
<feature type="transmembrane region" description="Helical" evidence="5">
    <location>
        <begin position="49"/>
        <end position="77"/>
    </location>
</feature>
<keyword evidence="2 5" id="KW-0812">Transmembrane</keyword>
<feature type="transmembrane region" description="Helical" evidence="5">
    <location>
        <begin position="119"/>
        <end position="139"/>
    </location>
</feature>
<dbReference type="AlphaFoldDB" id="A0A1I7Y2Q7"/>
<dbReference type="Proteomes" id="UP000095287">
    <property type="component" value="Unplaced"/>
</dbReference>
<keyword evidence="4 5" id="KW-0472">Membrane</keyword>
<evidence type="ECO:0000256" key="4">
    <source>
        <dbReference type="ARBA" id="ARBA00023136"/>
    </source>
</evidence>
<evidence type="ECO:0000256" key="2">
    <source>
        <dbReference type="ARBA" id="ARBA00022692"/>
    </source>
</evidence>
<reference evidence="7" key="1">
    <citation type="submission" date="2016-11" db="UniProtKB">
        <authorList>
            <consortium name="WormBaseParasite"/>
        </authorList>
    </citation>
    <scope>IDENTIFICATION</scope>
</reference>
<sequence length="448" mass="49651">MTRLIRKQKDAKWFSLKIAKASSLCEIFHVINVALGLPWHVICAHLARVLYALLIHILGLCLTAISAGFISSLISIAPQYSGTLTAVCSIAGMAGNAFSPGMFGLVAKYSPGNEYSSTMAVTASLSMFSGIFFVFFGSGKYMFLRTLVMPTWIQRKNKDGRSIMDKKCQSALELSQSMSFKLIQGVKILVMAATLVLLFLFFLKMKNNKKIKLIHFNLRFIITVHYGFATANSITLTVMLLTDFTRLARPYEDPCDRLLPFWVTFFTSSTSSLCVFGETLTIAWISLERIMATCIKNYDSKCSKIIPSCVMVALWIRQRLGSSSALAATPDVHQLGYNICSVYVVYFLTMYVFSSRISDILNGKVVSFDQIVCFALIVSQSSSLEGPEESTTNYVTGVESNVSVEFGERDHRCIPLTAVKGYSQRSHGINDTSRRVTLVSSCKAAPRT</sequence>
<dbReference type="Pfam" id="PF10292">
    <property type="entry name" value="7TM_GPCR_Srab"/>
    <property type="match status" value="1"/>
</dbReference>
<evidence type="ECO:0000256" key="1">
    <source>
        <dbReference type="ARBA" id="ARBA00004141"/>
    </source>
</evidence>
<evidence type="ECO:0000256" key="5">
    <source>
        <dbReference type="SAM" id="Phobius"/>
    </source>
</evidence>
<feature type="transmembrane region" description="Helical" evidence="5">
    <location>
        <begin position="336"/>
        <end position="354"/>
    </location>
</feature>
<feature type="transmembrane region" description="Helical" evidence="5">
    <location>
        <begin position="182"/>
        <end position="204"/>
    </location>
</feature>
<keyword evidence="6" id="KW-1185">Reference proteome</keyword>
<accession>A0A1I7Y2Q7</accession>